<reference evidence="3" key="1">
    <citation type="submission" date="2018-03" db="EMBL/GenBank/DDBJ databases">
        <title>New taxa in the Lactobacillus gasseri group.</title>
        <authorList>
            <person name="Tanizawa Y."/>
            <person name="Tohno M."/>
            <person name="Endo A."/>
            <person name="Arita M."/>
        </authorList>
    </citation>
    <scope>NUCLEOTIDE SEQUENCE [LARGE SCALE GENOMIC DNA]</scope>
    <source>
        <strain evidence="3">DSM 24759</strain>
    </source>
</reference>
<gene>
    <name evidence="2" type="ORF">LrDSM24759_03230</name>
</gene>
<feature type="region of interest" description="Disordered" evidence="1">
    <location>
        <begin position="1"/>
        <end position="21"/>
    </location>
</feature>
<evidence type="ECO:0000313" key="3">
    <source>
        <dbReference type="Proteomes" id="UP000257317"/>
    </source>
</evidence>
<protein>
    <submittedName>
        <fullName evidence="2">Uncharacterized protein</fullName>
    </submittedName>
</protein>
<name>A0A2Z6TRR0_9LACO</name>
<sequence>MSLESITIHSQGRGSSQSENLGRGVFETTIKAAGIARMQIPEVTESKFYHFNPDKNDDGIDIVYIAPAIYLSFWTDDIEKNVTVRKYEQTTDSLTKVRATPQEFFEHVKDAKDITMVTLKYTNKKPINIRVPFKYNEAVDSYDEQYHENLLQKVMEVPEEIIGDPFIDPEVNPGRLNIVIK</sequence>
<proteinExistence type="predicted"/>
<evidence type="ECO:0000256" key="1">
    <source>
        <dbReference type="SAM" id="MobiDB-lite"/>
    </source>
</evidence>
<evidence type="ECO:0000313" key="2">
    <source>
        <dbReference type="EMBL" id="GBG04409.1"/>
    </source>
</evidence>
<comment type="caution">
    <text evidence="2">The sequence shown here is derived from an EMBL/GenBank/DDBJ whole genome shotgun (WGS) entry which is preliminary data.</text>
</comment>
<feature type="compositionally biased region" description="Polar residues" evidence="1">
    <location>
        <begin position="1"/>
        <end position="20"/>
    </location>
</feature>
<dbReference type="EMBL" id="BFBY01000002">
    <property type="protein sequence ID" value="GBG04409.1"/>
    <property type="molecule type" value="Genomic_DNA"/>
</dbReference>
<dbReference type="Proteomes" id="UP000257317">
    <property type="component" value="Unassembled WGS sequence"/>
</dbReference>
<keyword evidence="3" id="KW-1185">Reference proteome</keyword>
<dbReference type="RefSeq" id="WP_117117755.1">
    <property type="nucleotide sequence ID" value="NZ_BFBY01000002.1"/>
</dbReference>
<organism evidence="2 3">
    <name type="scientific">Lactobacillus rodentium</name>
    <dbReference type="NCBI Taxonomy" id="947835"/>
    <lineage>
        <taxon>Bacteria</taxon>
        <taxon>Bacillati</taxon>
        <taxon>Bacillota</taxon>
        <taxon>Bacilli</taxon>
        <taxon>Lactobacillales</taxon>
        <taxon>Lactobacillaceae</taxon>
        <taxon>Lactobacillus</taxon>
    </lineage>
</organism>
<accession>A0A2Z6TRR0</accession>
<dbReference type="AlphaFoldDB" id="A0A2Z6TRR0"/>